<dbReference type="Pfam" id="PF25673">
    <property type="entry name" value="Terminase_7"/>
    <property type="match status" value="1"/>
</dbReference>
<sequence>MPKRSDQRVRRNKDEVEVEKVTALGAVVVPELGIDNPHPLVTDFYRSLRESAQARYYEPSDWAYARFVLHHANTLVSSGRPSAQMFAAVTSALSDLLVAEGHRRRVRLEIEREHAAGQVVDVASIFKDRFAQ</sequence>
<dbReference type="RefSeq" id="WP_229812799.1">
    <property type="nucleotide sequence ID" value="NZ_BMRE01000018.1"/>
</dbReference>
<dbReference type="EMBL" id="BMRE01000018">
    <property type="protein sequence ID" value="GGU45829.1"/>
    <property type="molecule type" value="Genomic_DNA"/>
</dbReference>
<gene>
    <name evidence="1" type="ORF">GCM10010178_42890</name>
</gene>
<evidence type="ECO:0000313" key="1">
    <source>
        <dbReference type="EMBL" id="GGU45829.1"/>
    </source>
</evidence>
<name>A0ABQ2UN68_9PSEU</name>
<proteinExistence type="predicted"/>
<dbReference type="Proteomes" id="UP000649573">
    <property type="component" value="Unassembled WGS sequence"/>
</dbReference>
<evidence type="ECO:0000313" key="2">
    <source>
        <dbReference type="Proteomes" id="UP000649573"/>
    </source>
</evidence>
<accession>A0ABQ2UN68</accession>
<evidence type="ECO:0008006" key="3">
    <source>
        <dbReference type="Google" id="ProtNLM"/>
    </source>
</evidence>
<protein>
    <recommendedName>
        <fullName evidence="3">Terminase small subunit</fullName>
    </recommendedName>
</protein>
<reference evidence="2" key="1">
    <citation type="journal article" date="2019" name="Int. J. Syst. Evol. Microbiol.">
        <title>The Global Catalogue of Microorganisms (GCM) 10K type strain sequencing project: providing services to taxonomists for standard genome sequencing and annotation.</title>
        <authorList>
            <consortium name="The Broad Institute Genomics Platform"/>
            <consortium name="The Broad Institute Genome Sequencing Center for Infectious Disease"/>
            <person name="Wu L."/>
            <person name="Ma J."/>
        </authorList>
    </citation>
    <scope>NUCLEOTIDE SEQUENCE [LARGE SCALE GENOMIC DNA]</scope>
    <source>
        <strain evidence="2">JCM 3296</strain>
    </source>
</reference>
<dbReference type="InterPro" id="IPR057972">
    <property type="entry name" value="Terminase_7"/>
</dbReference>
<comment type="caution">
    <text evidence="1">The sequence shown here is derived from an EMBL/GenBank/DDBJ whole genome shotgun (WGS) entry which is preliminary data.</text>
</comment>
<organism evidence="1 2">
    <name type="scientific">Lentzea flava</name>
    <dbReference type="NCBI Taxonomy" id="103732"/>
    <lineage>
        <taxon>Bacteria</taxon>
        <taxon>Bacillati</taxon>
        <taxon>Actinomycetota</taxon>
        <taxon>Actinomycetes</taxon>
        <taxon>Pseudonocardiales</taxon>
        <taxon>Pseudonocardiaceae</taxon>
        <taxon>Lentzea</taxon>
    </lineage>
</organism>
<keyword evidence="2" id="KW-1185">Reference proteome</keyword>